<feature type="compositionally biased region" description="Low complexity" evidence="1">
    <location>
        <begin position="167"/>
        <end position="181"/>
    </location>
</feature>
<comment type="caution">
    <text evidence="3">The sequence shown here is derived from an EMBL/GenBank/DDBJ whole genome shotgun (WGS) entry which is preliminary data.</text>
</comment>
<dbReference type="EMBL" id="JAGPXC010000006">
    <property type="protein sequence ID" value="KAH6651999.1"/>
    <property type="molecule type" value="Genomic_DNA"/>
</dbReference>
<feature type="region of interest" description="Disordered" evidence="1">
    <location>
        <begin position="117"/>
        <end position="148"/>
    </location>
</feature>
<dbReference type="GO" id="GO:0030490">
    <property type="term" value="P:maturation of SSU-rRNA"/>
    <property type="evidence" value="ECO:0007669"/>
    <property type="project" value="TreeGrafter"/>
</dbReference>
<dbReference type="OrthoDB" id="443682at2759"/>
<feature type="region of interest" description="Disordered" evidence="1">
    <location>
        <begin position="214"/>
        <end position="282"/>
    </location>
</feature>
<dbReference type="PANTHER" id="PTHR47524:SF1">
    <property type="entry name" value="20S RRNA ACCUMULATION PROTEIN 4"/>
    <property type="match status" value="1"/>
</dbReference>
<dbReference type="Pfam" id="PF04194">
    <property type="entry name" value="PDCD2_C"/>
    <property type="match status" value="1"/>
</dbReference>
<gene>
    <name evidence="3" type="ORF">BKA67DRAFT_572649</name>
</gene>
<organism evidence="3 4">
    <name type="scientific">Truncatella angustata</name>
    <dbReference type="NCBI Taxonomy" id="152316"/>
    <lineage>
        <taxon>Eukaryota</taxon>
        <taxon>Fungi</taxon>
        <taxon>Dikarya</taxon>
        <taxon>Ascomycota</taxon>
        <taxon>Pezizomycotina</taxon>
        <taxon>Sordariomycetes</taxon>
        <taxon>Xylariomycetidae</taxon>
        <taxon>Amphisphaeriales</taxon>
        <taxon>Sporocadaceae</taxon>
        <taxon>Truncatella</taxon>
    </lineage>
</organism>
<reference evidence="3" key="1">
    <citation type="journal article" date="2021" name="Nat. Commun.">
        <title>Genetic determinants of endophytism in the Arabidopsis root mycobiome.</title>
        <authorList>
            <person name="Mesny F."/>
            <person name="Miyauchi S."/>
            <person name="Thiergart T."/>
            <person name="Pickel B."/>
            <person name="Atanasova L."/>
            <person name="Karlsson M."/>
            <person name="Huettel B."/>
            <person name="Barry K.W."/>
            <person name="Haridas S."/>
            <person name="Chen C."/>
            <person name="Bauer D."/>
            <person name="Andreopoulos W."/>
            <person name="Pangilinan J."/>
            <person name="LaButti K."/>
            <person name="Riley R."/>
            <person name="Lipzen A."/>
            <person name="Clum A."/>
            <person name="Drula E."/>
            <person name="Henrissat B."/>
            <person name="Kohler A."/>
            <person name="Grigoriev I.V."/>
            <person name="Martin F.M."/>
            <person name="Hacquard S."/>
        </authorList>
    </citation>
    <scope>NUCLEOTIDE SEQUENCE</scope>
    <source>
        <strain evidence="3">MPI-SDFR-AT-0073</strain>
    </source>
</reference>
<keyword evidence="4" id="KW-1185">Reference proteome</keyword>
<protein>
    <submittedName>
        <fullName evidence="3">Programmed cell death protein 2</fullName>
    </submittedName>
</protein>
<dbReference type="AlphaFoldDB" id="A0A9P8UGW5"/>
<dbReference type="GO" id="GO:0005737">
    <property type="term" value="C:cytoplasm"/>
    <property type="evidence" value="ECO:0007669"/>
    <property type="project" value="InterPro"/>
</dbReference>
<evidence type="ECO:0000313" key="4">
    <source>
        <dbReference type="Proteomes" id="UP000758603"/>
    </source>
</evidence>
<feature type="region of interest" description="Disordered" evidence="1">
    <location>
        <begin position="161"/>
        <end position="199"/>
    </location>
</feature>
<dbReference type="InterPro" id="IPR007320">
    <property type="entry name" value="PDCD2_C"/>
</dbReference>
<sequence>MAPYDDSDSSGGEEVEFEETNVLLGYASKDADEDTISRLGGYPDWLDSSTPPSSALARCKLCKDMMVLLLQLNGELPDRFQGHERRLYVFACRRKSCRRKDGSIRVLRGLRIAPGSKEAGSKKVQRQEKPVVKEQPKPQTNLGETLFGAKGLGSSSLSANPFATSASSSGNPFSSGGNPFSASKAETPKPAEQTTKTEVEEAVKELPKTFSETLSLNNTQKKSGPPPPPEPWPAEKDSPAPYPILYLADADYETLDPTPPPIPQATRMDMDDSGSASGGKEDKEIFESSHDADFQKFADRMAQNPEQVIRYEFGGQPLLYSKTDAIGQLLGSGRSMPRCGNCGGERAFEVQMTPNAIAELEAEEMSLEGMDWGTIIIGVCGLDCQAQGVSEGEAGYLEEWAGVQWEELTSRR</sequence>
<dbReference type="RefSeq" id="XP_045956277.1">
    <property type="nucleotide sequence ID" value="XM_046103299.1"/>
</dbReference>
<accession>A0A9P8UGW5</accession>
<evidence type="ECO:0000259" key="2">
    <source>
        <dbReference type="Pfam" id="PF04194"/>
    </source>
</evidence>
<feature type="compositionally biased region" description="Basic and acidic residues" evidence="1">
    <location>
        <begin position="119"/>
        <end position="136"/>
    </location>
</feature>
<dbReference type="PANTHER" id="PTHR47524">
    <property type="entry name" value="20S RRNA ACCUMULATION PROTEIN 4"/>
    <property type="match status" value="1"/>
</dbReference>
<dbReference type="GeneID" id="70132191"/>
<name>A0A9P8UGW5_9PEZI</name>
<dbReference type="Proteomes" id="UP000758603">
    <property type="component" value="Unassembled WGS sequence"/>
</dbReference>
<proteinExistence type="predicted"/>
<evidence type="ECO:0000256" key="1">
    <source>
        <dbReference type="SAM" id="MobiDB-lite"/>
    </source>
</evidence>
<evidence type="ECO:0000313" key="3">
    <source>
        <dbReference type="EMBL" id="KAH6651999.1"/>
    </source>
</evidence>
<feature type="domain" description="Programmed cell death protein 2 C-terminal" evidence="2">
    <location>
        <begin position="291"/>
        <end position="405"/>
    </location>
</feature>